<protein>
    <submittedName>
        <fullName evidence="1">Uncharacterized protein</fullName>
    </submittedName>
</protein>
<proteinExistence type="predicted"/>
<evidence type="ECO:0000313" key="2">
    <source>
        <dbReference type="Proteomes" id="UP001153954"/>
    </source>
</evidence>
<dbReference type="Proteomes" id="UP001153954">
    <property type="component" value="Unassembled WGS sequence"/>
</dbReference>
<dbReference type="AlphaFoldDB" id="A0AAU9U3B1"/>
<reference evidence="1" key="1">
    <citation type="submission" date="2022-03" db="EMBL/GenBank/DDBJ databases">
        <authorList>
            <person name="Tunstrom K."/>
        </authorList>
    </citation>
    <scope>NUCLEOTIDE SEQUENCE</scope>
</reference>
<sequence>MDSGKTRISVSQVEKSTISNKMKKSLTRITVLSIAKRYRHIILESLDFSRVFTLVVVYTKDSTKSYSTVSQNTTLTPAAIWKHLKPIFKTLPTHITGIHFVSDGPVTQYRNKTMFHILATRLHVEVPNTKTFSWNFSKSGHGKSAADGFGATCKRTADTIVATGGDIDSLDSFIDFLLLQSLLLIFLNMF</sequence>
<comment type="caution">
    <text evidence="1">The sequence shown here is derived from an EMBL/GenBank/DDBJ whole genome shotgun (WGS) entry which is preliminary data.</text>
</comment>
<name>A0AAU9U3B1_EUPED</name>
<dbReference type="PANTHER" id="PTHR46601">
    <property type="entry name" value="ULP_PROTEASE DOMAIN-CONTAINING PROTEIN"/>
    <property type="match status" value="1"/>
</dbReference>
<gene>
    <name evidence="1" type="ORF">EEDITHA_LOCUS7157</name>
</gene>
<organism evidence="1 2">
    <name type="scientific">Euphydryas editha</name>
    <name type="common">Edith's checkerspot</name>
    <dbReference type="NCBI Taxonomy" id="104508"/>
    <lineage>
        <taxon>Eukaryota</taxon>
        <taxon>Metazoa</taxon>
        <taxon>Ecdysozoa</taxon>
        <taxon>Arthropoda</taxon>
        <taxon>Hexapoda</taxon>
        <taxon>Insecta</taxon>
        <taxon>Pterygota</taxon>
        <taxon>Neoptera</taxon>
        <taxon>Endopterygota</taxon>
        <taxon>Lepidoptera</taxon>
        <taxon>Glossata</taxon>
        <taxon>Ditrysia</taxon>
        <taxon>Papilionoidea</taxon>
        <taxon>Nymphalidae</taxon>
        <taxon>Nymphalinae</taxon>
        <taxon>Euphydryas</taxon>
    </lineage>
</organism>
<accession>A0AAU9U3B1</accession>
<keyword evidence="2" id="KW-1185">Reference proteome</keyword>
<dbReference type="EMBL" id="CAKOGL010000010">
    <property type="protein sequence ID" value="CAH2091280.1"/>
    <property type="molecule type" value="Genomic_DNA"/>
</dbReference>
<dbReference type="PANTHER" id="PTHR46601:SF1">
    <property type="entry name" value="ADF-H DOMAIN-CONTAINING PROTEIN"/>
    <property type="match status" value="1"/>
</dbReference>
<evidence type="ECO:0000313" key="1">
    <source>
        <dbReference type="EMBL" id="CAH2091280.1"/>
    </source>
</evidence>